<dbReference type="SMART" id="SM00256">
    <property type="entry name" value="FBOX"/>
    <property type="match status" value="1"/>
</dbReference>
<proteinExistence type="predicted"/>
<dbReference type="AlphaFoldDB" id="B0W280"/>
<dbReference type="EMBL" id="DS231825">
    <property type="protein sequence ID" value="EDS28144.1"/>
    <property type="molecule type" value="Genomic_DNA"/>
</dbReference>
<dbReference type="HOGENOM" id="CLU_547704_0_0_1"/>
<evidence type="ECO:0000313" key="2">
    <source>
        <dbReference type="EMBL" id="EDS28144.1"/>
    </source>
</evidence>
<accession>B0W280</accession>
<gene>
    <name evidence="3" type="primary">6032115</name>
    <name evidence="2" type="ORF">CpipJ_CPIJ001110</name>
</gene>
<reference evidence="3" key="2">
    <citation type="submission" date="2021-02" db="UniProtKB">
        <authorList>
            <consortium name="EnsemblMetazoa"/>
        </authorList>
    </citation>
    <scope>IDENTIFICATION</scope>
    <source>
        <strain evidence="3">JHB</strain>
    </source>
</reference>
<feature type="domain" description="F-box" evidence="1">
    <location>
        <begin position="3"/>
        <end position="49"/>
    </location>
</feature>
<evidence type="ECO:0000313" key="4">
    <source>
        <dbReference type="Proteomes" id="UP000002320"/>
    </source>
</evidence>
<dbReference type="Proteomes" id="UP000002320">
    <property type="component" value="Unassembled WGS sequence"/>
</dbReference>
<dbReference type="InterPro" id="IPR001810">
    <property type="entry name" value="F-box_dom"/>
</dbReference>
<sequence>MSQAAINDLPVELLIEVLDHLRFNDRRTAEGVCTHWNSILTESRYLKKTVLHLGSYISQGHNLDEIRHYPVVVIGDVTDAAVLDQIREFLFSEEVSSNLVAIHLTNFSQPMERIFEDPAGKKTLNLPKLEEIKFERCAKHSSEPNIIAPRLKCVDLISHNSHYPGDLVMPFVEQIQEMNLYTSFKVSGQLLRNAKNLRKLYLRIYGIMSPQDLEALKHAFKLVENVNIDLPGEDAIKNLPELLQTSHNIHVLTIASSKFSINTLPSMENLQELNLLSIPAQRFTTGTHKLSLPKLWKLQTVMSTVKRFVVPNLKSLTLLGEVYTNLREPHIRHFFKQFAHQLEELDLLDLTLSKKCIRVVHSLAKLHSLMLCKVQVDEHEVGNLMDGLRSLRMARFVNCYPYTAECYYCSCAEYREFFEGLKDEYDYCGVSVTLDELECDQCMSLGAILCSFTTSYQHQRLEEMSCLS</sequence>
<protein>
    <recommendedName>
        <fullName evidence="1">F-box domain-containing protein</fullName>
    </recommendedName>
</protein>
<dbReference type="EnsemblMetazoa" id="CPIJ001110-RA">
    <property type="protein sequence ID" value="CPIJ001110-PA"/>
    <property type="gene ID" value="CPIJ001110"/>
</dbReference>
<dbReference type="VEuPathDB" id="VectorBase:CPIJ001110"/>
<evidence type="ECO:0000313" key="3">
    <source>
        <dbReference type="EnsemblMetazoa" id="CPIJ001110-PA"/>
    </source>
</evidence>
<dbReference type="Pfam" id="PF12937">
    <property type="entry name" value="F-box-like"/>
    <property type="match status" value="1"/>
</dbReference>
<dbReference type="InterPro" id="IPR032675">
    <property type="entry name" value="LRR_dom_sf"/>
</dbReference>
<dbReference type="InterPro" id="IPR036047">
    <property type="entry name" value="F-box-like_dom_sf"/>
</dbReference>
<dbReference type="Gene3D" id="1.20.1280.50">
    <property type="match status" value="1"/>
</dbReference>
<dbReference type="InParanoid" id="B0W280"/>
<evidence type="ECO:0000259" key="1">
    <source>
        <dbReference type="PROSITE" id="PS50181"/>
    </source>
</evidence>
<dbReference type="KEGG" id="cqu:CpipJ_CPIJ001110"/>
<dbReference type="PROSITE" id="PS50181">
    <property type="entry name" value="FBOX"/>
    <property type="match status" value="1"/>
</dbReference>
<organism>
    <name type="scientific">Culex quinquefasciatus</name>
    <name type="common">Southern house mosquito</name>
    <name type="synonym">Culex pungens</name>
    <dbReference type="NCBI Taxonomy" id="7176"/>
    <lineage>
        <taxon>Eukaryota</taxon>
        <taxon>Metazoa</taxon>
        <taxon>Ecdysozoa</taxon>
        <taxon>Arthropoda</taxon>
        <taxon>Hexapoda</taxon>
        <taxon>Insecta</taxon>
        <taxon>Pterygota</taxon>
        <taxon>Neoptera</taxon>
        <taxon>Endopterygota</taxon>
        <taxon>Diptera</taxon>
        <taxon>Nematocera</taxon>
        <taxon>Culicoidea</taxon>
        <taxon>Culicidae</taxon>
        <taxon>Culicinae</taxon>
        <taxon>Culicini</taxon>
        <taxon>Culex</taxon>
        <taxon>Culex</taxon>
    </lineage>
</organism>
<dbReference type="Gene3D" id="3.80.10.10">
    <property type="entry name" value="Ribonuclease Inhibitor"/>
    <property type="match status" value="1"/>
</dbReference>
<reference evidence="2" key="1">
    <citation type="submission" date="2007-03" db="EMBL/GenBank/DDBJ databases">
        <title>Annotation of Culex pipiens quinquefasciatus.</title>
        <authorList>
            <consortium name="The Broad Institute Genome Sequencing Platform"/>
            <person name="Atkinson P.W."/>
            <person name="Hemingway J."/>
            <person name="Christensen B.M."/>
            <person name="Higgs S."/>
            <person name="Kodira C."/>
            <person name="Hannick L."/>
            <person name="Megy K."/>
            <person name="O'Leary S."/>
            <person name="Pearson M."/>
            <person name="Haas B.J."/>
            <person name="Mauceli E."/>
            <person name="Wortman J.R."/>
            <person name="Lee N.H."/>
            <person name="Guigo R."/>
            <person name="Stanke M."/>
            <person name="Alvarado L."/>
            <person name="Amedeo P."/>
            <person name="Antoine C.H."/>
            <person name="Arensburger P."/>
            <person name="Bidwell S.L."/>
            <person name="Crawford M."/>
            <person name="Camaro F."/>
            <person name="Devon K."/>
            <person name="Engels R."/>
            <person name="Hammond M."/>
            <person name="Howarth C."/>
            <person name="Koehrsen M."/>
            <person name="Lawson D."/>
            <person name="Montgomery P."/>
            <person name="Nene V."/>
            <person name="Nusbaum C."/>
            <person name="Puiu D."/>
            <person name="Romero-Severson J."/>
            <person name="Severson D.W."/>
            <person name="Shumway M."/>
            <person name="Sisk P."/>
            <person name="Stolte C."/>
            <person name="Zeng Q."/>
            <person name="Eisenstadt E."/>
            <person name="Fraser-Liggett C."/>
            <person name="Strausberg R."/>
            <person name="Galagan J."/>
            <person name="Birren B."/>
            <person name="Collins F.H."/>
        </authorList>
    </citation>
    <scope>NUCLEOTIDE SEQUENCE [LARGE SCALE GENOMIC DNA]</scope>
    <source>
        <strain evidence="2">JHB</strain>
    </source>
</reference>
<name>B0W280_CULQU</name>
<dbReference type="SUPFAM" id="SSF52058">
    <property type="entry name" value="L domain-like"/>
    <property type="match status" value="1"/>
</dbReference>
<dbReference type="SUPFAM" id="SSF81383">
    <property type="entry name" value="F-box domain"/>
    <property type="match status" value="1"/>
</dbReference>
<keyword evidence="4" id="KW-1185">Reference proteome</keyword>